<organism evidence="10 11">
    <name type="scientific">Sphingobacterium zhuxiongii</name>
    <dbReference type="NCBI Taxonomy" id="2662364"/>
    <lineage>
        <taxon>Bacteria</taxon>
        <taxon>Pseudomonadati</taxon>
        <taxon>Bacteroidota</taxon>
        <taxon>Sphingobacteriia</taxon>
        <taxon>Sphingobacteriales</taxon>
        <taxon>Sphingobacteriaceae</taxon>
        <taxon>Sphingobacterium</taxon>
    </lineage>
</organism>
<dbReference type="PANTHER" id="PTHR30026">
    <property type="entry name" value="OUTER MEMBRANE PROTEIN TOLC"/>
    <property type="match status" value="1"/>
</dbReference>
<evidence type="ECO:0000256" key="9">
    <source>
        <dbReference type="SAM" id="Phobius"/>
    </source>
</evidence>
<evidence type="ECO:0000256" key="5">
    <source>
        <dbReference type="ARBA" id="ARBA00022692"/>
    </source>
</evidence>
<evidence type="ECO:0000256" key="3">
    <source>
        <dbReference type="ARBA" id="ARBA00022448"/>
    </source>
</evidence>
<dbReference type="Gene3D" id="1.20.1600.10">
    <property type="entry name" value="Outer membrane efflux proteins (OEP)"/>
    <property type="match status" value="1"/>
</dbReference>
<evidence type="ECO:0000256" key="4">
    <source>
        <dbReference type="ARBA" id="ARBA00022452"/>
    </source>
</evidence>
<evidence type="ECO:0008006" key="12">
    <source>
        <dbReference type="Google" id="ProtNLM"/>
    </source>
</evidence>
<dbReference type="Pfam" id="PF02321">
    <property type="entry name" value="OEP"/>
    <property type="match status" value="2"/>
</dbReference>
<keyword evidence="8" id="KW-0175">Coiled coil</keyword>
<reference evidence="10 11" key="1">
    <citation type="submission" date="2019-10" db="EMBL/GenBank/DDBJ databases">
        <authorList>
            <person name="Dong K."/>
        </authorList>
    </citation>
    <scope>NUCLEOTIDE SEQUENCE [LARGE SCALE GENOMIC DNA]</scope>
    <source>
        <strain evidence="11">dk4302</strain>
    </source>
</reference>
<comment type="similarity">
    <text evidence="2">Belongs to the outer membrane factor (OMF) (TC 1.B.17) family.</text>
</comment>
<dbReference type="GO" id="GO:1990281">
    <property type="term" value="C:efflux pump complex"/>
    <property type="evidence" value="ECO:0007669"/>
    <property type="project" value="TreeGrafter"/>
</dbReference>
<keyword evidence="9" id="KW-1133">Transmembrane helix</keyword>
<dbReference type="InterPro" id="IPR051906">
    <property type="entry name" value="TolC-like"/>
</dbReference>
<dbReference type="SUPFAM" id="SSF56954">
    <property type="entry name" value="Outer membrane efflux proteins (OEP)"/>
    <property type="match status" value="1"/>
</dbReference>
<dbReference type="GO" id="GO:0015562">
    <property type="term" value="F:efflux transmembrane transporter activity"/>
    <property type="evidence" value="ECO:0007669"/>
    <property type="project" value="InterPro"/>
</dbReference>
<keyword evidence="11" id="KW-1185">Reference proteome</keyword>
<feature type="transmembrane region" description="Helical" evidence="9">
    <location>
        <begin position="22"/>
        <end position="43"/>
    </location>
</feature>
<feature type="coiled-coil region" evidence="8">
    <location>
        <begin position="359"/>
        <end position="404"/>
    </location>
</feature>
<keyword evidence="7" id="KW-0998">Cell outer membrane</keyword>
<keyword evidence="5 9" id="KW-0812">Transmembrane</keyword>
<comment type="subcellular location">
    <subcellularLocation>
        <location evidence="1">Cell outer membrane</location>
    </subcellularLocation>
</comment>
<evidence type="ECO:0000313" key="10">
    <source>
        <dbReference type="EMBL" id="QGA25450.1"/>
    </source>
</evidence>
<sequence>MNCKSVFKIFGISYGMLMKIKFMKYITIYLYIVTICCCLVSNLKGQTRTLSLSDCIKLAIENNPTLLRSELNLNRADLRHKQAQYDRLPQVNGGASHELSQGRSIDPTTNQYVDRNNSYGNQYLSANVPIFNGFSILHNIRRSANAKEAGKLEFEGERNELKLDVIEAYLKVLTAQDMLTQVEGQIAVTNEQLHRHEVLNREGAVAPGDLYDIKGQYSSDLNTLEQTKQSLNDAKLGLASLLNLAVKDLPELEQLERSAAATSYNADDLFQSSLTVLPQFRALDWRRKEMEESVKVAKSAYFPSLSLGGGLGSNYSKDGGDAFNQIKNNLRKSVSVSLSIPIFNRFATRTQVRLAQLDVDDAALNKQVLENQLRQETAKAVFDLRAAQTNVQNLKEQAQSYEEAFRIANVHFEAGNSNSVIYLMAKNKLDNTRSQLVIKQYEWLLQKYINDYYAGALDL</sequence>
<dbReference type="AlphaFoldDB" id="A0A5Q0QE70"/>
<dbReference type="PANTHER" id="PTHR30026:SF20">
    <property type="entry name" value="OUTER MEMBRANE PROTEIN TOLC"/>
    <property type="match status" value="1"/>
</dbReference>
<gene>
    <name evidence="10" type="ORF">GFH32_03525</name>
</gene>
<name>A0A5Q0QE70_9SPHI</name>
<keyword evidence="6 9" id="KW-0472">Membrane</keyword>
<dbReference type="Proteomes" id="UP000326921">
    <property type="component" value="Chromosome"/>
</dbReference>
<evidence type="ECO:0000313" key="11">
    <source>
        <dbReference type="Proteomes" id="UP000326921"/>
    </source>
</evidence>
<evidence type="ECO:0000256" key="8">
    <source>
        <dbReference type="SAM" id="Coils"/>
    </source>
</evidence>
<evidence type="ECO:0000256" key="7">
    <source>
        <dbReference type="ARBA" id="ARBA00023237"/>
    </source>
</evidence>
<evidence type="ECO:0000256" key="2">
    <source>
        <dbReference type="ARBA" id="ARBA00007613"/>
    </source>
</evidence>
<accession>A0A5Q0QE70</accession>
<proteinExistence type="inferred from homology"/>
<keyword evidence="3" id="KW-0813">Transport</keyword>
<dbReference type="GO" id="GO:0015288">
    <property type="term" value="F:porin activity"/>
    <property type="evidence" value="ECO:0007669"/>
    <property type="project" value="TreeGrafter"/>
</dbReference>
<evidence type="ECO:0000256" key="1">
    <source>
        <dbReference type="ARBA" id="ARBA00004442"/>
    </source>
</evidence>
<dbReference type="GO" id="GO:0009279">
    <property type="term" value="C:cell outer membrane"/>
    <property type="evidence" value="ECO:0007669"/>
    <property type="project" value="UniProtKB-SubCell"/>
</dbReference>
<evidence type="ECO:0000256" key="6">
    <source>
        <dbReference type="ARBA" id="ARBA00023136"/>
    </source>
</evidence>
<dbReference type="EMBL" id="CP045652">
    <property type="protein sequence ID" value="QGA25450.1"/>
    <property type="molecule type" value="Genomic_DNA"/>
</dbReference>
<dbReference type="KEGG" id="sphe:GFH32_03525"/>
<protein>
    <recommendedName>
        <fullName evidence="12">TolC family protein</fullName>
    </recommendedName>
</protein>
<dbReference type="InterPro" id="IPR003423">
    <property type="entry name" value="OMP_efflux"/>
</dbReference>
<keyword evidence="4" id="KW-1134">Transmembrane beta strand</keyword>